<evidence type="ECO:0000313" key="1">
    <source>
        <dbReference type="EMBL" id="EGK05999.1"/>
    </source>
</evidence>
<dbReference type="STRING" id="742767.HMPREF9456_02263"/>
<dbReference type="EMBL" id="ADLW01000010">
    <property type="protein sequence ID" value="EGK05999.1"/>
    <property type="molecule type" value="Genomic_DNA"/>
</dbReference>
<comment type="caution">
    <text evidence="1">The sequence shown here is derived from an EMBL/GenBank/DDBJ whole genome shotgun (WGS) entry which is preliminary data.</text>
</comment>
<dbReference type="AlphaFoldDB" id="F8X1L5"/>
<accession>F8X1L5</accession>
<evidence type="ECO:0000313" key="2">
    <source>
        <dbReference type="Proteomes" id="UP000006420"/>
    </source>
</evidence>
<keyword evidence="2" id="KW-1185">Reference proteome</keyword>
<dbReference type="Proteomes" id="UP000006420">
    <property type="component" value="Unassembled WGS sequence"/>
</dbReference>
<organism evidence="1 2">
    <name type="scientific">Dysgonomonas mossii DSM 22836</name>
    <dbReference type="NCBI Taxonomy" id="742767"/>
    <lineage>
        <taxon>Bacteria</taxon>
        <taxon>Pseudomonadati</taxon>
        <taxon>Bacteroidota</taxon>
        <taxon>Bacteroidia</taxon>
        <taxon>Bacteroidales</taxon>
        <taxon>Dysgonomonadaceae</taxon>
        <taxon>Dysgonomonas</taxon>
    </lineage>
</organism>
<proteinExistence type="predicted"/>
<name>F8X1L5_9BACT</name>
<sequence>MYQFDCKCKCIAFMLTLTFSIEQPIFLRSSSFVKRSAIILFYAFENLKKQYRYKVKHLRVVAKHTIA</sequence>
<protein>
    <submittedName>
        <fullName evidence="1">Uncharacterized protein</fullName>
    </submittedName>
</protein>
<dbReference type="HOGENOM" id="CLU_2805609_0_0_10"/>
<reference evidence="1 2" key="1">
    <citation type="submission" date="2011-04" db="EMBL/GenBank/DDBJ databases">
        <title>The Genome Sequence of Dysgonomonas mossii DSM 22836.</title>
        <authorList>
            <consortium name="The Broad Institute Genome Sequencing Platform"/>
            <person name="Earl A."/>
            <person name="Ward D."/>
            <person name="Feldgarden M."/>
            <person name="Gevers D."/>
            <person name="Pudlo N."/>
            <person name="Martens E."/>
            <person name="Allen-Vercoe E."/>
            <person name="Young S.K."/>
            <person name="Zeng Q."/>
            <person name="Gargeya S."/>
            <person name="Fitzgerald M."/>
            <person name="Haas B."/>
            <person name="Abouelleil A."/>
            <person name="Alvarado L."/>
            <person name="Arachchi H.M."/>
            <person name="Berlin A."/>
            <person name="Brown A."/>
            <person name="Chapman S.B."/>
            <person name="Chen Z."/>
            <person name="Dunbar C."/>
            <person name="Freedman E."/>
            <person name="Gearin G."/>
            <person name="Gellesch M."/>
            <person name="Goldberg J."/>
            <person name="Griggs A."/>
            <person name="Gujja S."/>
            <person name="Heiman D."/>
            <person name="Howarth C."/>
            <person name="Larson L."/>
            <person name="Lui A."/>
            <person name="MacDonald P.J.P."/>
            <person name="Mehta T."/>
            <person name="Montmayeur A."/>
            <person name="Murphy C."/>
            <person name="Neiman D."/>
            <person name="Pearson M."/>
            <person name="Priest M."/>
            <person name="Roberts A."/>
            <person name="Saif S."/>
            <person name="Shea T."/>
            <person name="Shenoy N."/>
            <person name="Sisk P."/>
            <person name="Stolte C."/>
            <person name="Sykes S."/>
            <person name="Yandava C."/>
            <person name="Wortman J."/>
            <person name="Nusbaum C."/>
            <person name="Birren B."/>
        </authorList>
    </citation>
    <scope>NUCLEOTIDE SEQUENCE [LARGE SCALE GENOMIC DNA]</scope>
    <source>
        <strain evidence="1 2">DSM 22836</strain>
    </source>
</reference>
<gene>
    <name evidence="1" type="ORF">HMPREF9456_02263</name>
</gene>